<dbReference type="InterPro" id="IPR050595">
    <property type="entry name" value="Bact_response_regulator"/>
</dbReference>
<feature type="domain" description="Response regulatory" evidence="3">
    <location>
        <begin position="6"/>
        <end position="129"/>
    </location>
</feature>
<comment type="caution">
    <text evidence="4">The sequence shown here is derived from an EMBL/GenBank/DDBJ whole genome shotgun (WGS) entry which is preliminary data.</text>
</comment>
<keyword evidence="1 2" id="KW-0597">Phosphoprotein</keyword>
<keyword evidence="5" id="KW-1185">Reference proteome</keyword>
<evidence type="ECO:0000256" key="2">
    <source>
        <dbReference type="PROSITE-ProRule" id="PRU00169"/>
    </source>
</evidence>
<dbReference type="PANTHER" id="PTHR44591:SF3">
    <property type="entry name" value="RESPONSE REGULATORY DOMAIN-CONTAINING PROTEIN"/>
    <property type="match status" value="1"/>
</dbReference>
<evidence type="ECO:0000313" key="5">
    <source>
        <dbReference type="Proteomes" id="UP000636888"/>
    </source>
</evidence>
<dbReference type="EMBL" id="JAEMHM010000004">
    <property type="protein sequence ID" value="MBJ6724163.1"/>
    <property type="molecule type" value="Genomic_DNA"/>
</dbReference>
<dbReference type="Pfam" id="PF00072">
    <property type="entry name" value="Response_reg"/>
    <property type="match status" value="1"/>
</dbReference>
<protein>
    <submittedName>
        <fullName evidence="4">Response regulator</fullName>
    </submittedName>
</protein>
<evidence type="ECO:0000313" key="4">
    <source>
        <dbReference type="EMBL" id="MBJ6724163.1"/>
    </source>
</evidence>
<dbReference type="SUPFAM" id="SSF52172">
    <property type="entry name" value="CheY-like"/>
    <property type="match status" value="1"/>
</dbReference>
<reference evidence="4" key="1">
    <citation type="submission" date="2020-12" db="EMBL/GenBank/DDBJ databases">
        <title>Geomonas sp. Red875, isolated from river sediment.</title>
        <authorList>
            <person name="Xu Z."/>
            <person name="Zhang Z."/>
            <person name="Masuda Y."/>
            <person name="Itoh H."/>
            <person name="Senoo K."/>
        </authorList>
    </citation>
    <scope>NUCLEOTIDE SEQUENCE</scope>
    <source>
        <strain evidence="4">Red875</strain>
    </source>
</reference>
<dbReference type="InterPro" id="IPR001789">
    <property type="entry name" value="Sig_transdc_resp-reg_receiver"/>
</dbReference>
<dbReference type="RefSeq" id="WP_199383008.1">
    <property type="nucleotide sequence ID" value="NZ_JAEMHM010000004.1"/>
</dbReference>
<feature type="modified residue" description="4-aspartylphosphate" evidence="2">
    <location>
        <position position="57"/>
    </location>
</feature>
<sequence length="137" mass="15800">MHERLNLLLVEENQTCRETMHKKLCSEFPEVNIQATCSYDEAIDLLKSKHYDLILCDSFLPKTKRIHFVNEVCEMTSFSFKNPLIIVVTGDIGVKKDSFGNIAKHICVADVLYKPIDQNDLIQKVSEVVRTIMRSRL</sequence>
<proteinExistence type="predicted"/>
<evidence type="ECO:0000259" key="3">
    <source>
        <dbReference type="PROSITE" id="PS50110"/>
    </source>
</evidence>
<gene>
    <name evidence="4" type="ORF">JFN93_05530</name>
</gene>
<organism evidence="4 5">
    <name type="scientific">Geomesophilobacter sediminis</name>
    <dbReference type="NCBI Taxonomy" id="2798584"/>
    <lineage>
        <taxon>Bacteria</taxon>
        <taxon>Pseudomonadati</taxon>
        <taxon>Thermodesulfobacteriota</taxon>
        <taxon>Desulfuromonadia</taxon>
        <taxon>Geobacterales</taxon>
        <taxon>Geobacteraceae</taxon>
        <taxon>Geomesophilobacter</taxon>
    </lineage>
</organism>
<dbReference type="PROSITE" id="PS50110">
    <property type="entry name" value="RESPONSE_REGULATORY"/>
    <property type="match status" value="1"/>
</dbReference>
<name>A0A8J7JBY5_9BACT</name>
<dbReference type="Gene3D" id="3.40.50.2300">
    <property type="match status" value="1"/>
</dbReference>
<dbReference type="Proteomes" id="UP000636888">
    <property type="component" value="Unassembled WGS sequence"/>
</dbReference>
<dbReference type="InterPro" id="IPR011006">
    <property type="entry name" value="CheY-like_superfamily"/>
</dbReference>
<evidence type="ECO:0000256" key="1">
    <source>
        <dbReference type="ARBA" id="ARBA00022553"/>
    </source>
</evidence>
<dbReference type="PANTHER" id="PTHR44591">
    <property type="entry name" value="STRESS RESPONSE REGULATOR PROTEIN 1"/>
    <property type="match status" value="1"/>
</dbReference>
<dbReference type="GO" id="GO:0000160">
    <property type="term" value="P:phosphorelay signal transduction system"/>
    <property type="evidence" value="ECO:0007669"/>
    <property type="project" value="InterPro"/>
</dbReference>
<accession>A0A8J7JBY5</accession>
<dbReference type="AlphaFoldDB" id="A0A8J7JBY5"/>